<keyword evidence="1" id="KW-0812">Transmembrane</keyword>
<dbReference type="EMBL" id="JACHWQ010000001">
    <property type="protein sequence ID" value="MBB2974885.1"/>
    <property type="molecule type" value="Genomic_DNA"/>
</dbReference>
<keyword evidence="3" id="KW-1185">Reference proteome</keyword>
<organism evidence="2 3">
    <name type="scientific">Microbacterium endophyticum</name>
    <dbReference type="NCBI Taxonomy" id="1526412"/>
    <lineage>
        <taxon>Bacteria</taxon>
        <taxon>Bacillati</taxon>
        <taxon>Actinomycetota</taxon>
        <taxon>Actinomycetes</taxon>
        <taxon>Micrococcales</taxon>
        <taxon>Microbacteriaceae</taxon>
        <taxon>Microbacterium</taxon>
    </lineage>
</organism>
<evidence type="ECO:0000256" key="1">
    <source>
        <dbReference type="SAM" id="Phobius"/>
    </source>
</evidence>
<feature type="transmembrane region" description="Helical" evidence="1">
    <location>
        <begin position="28"/>
        <end position="48"/>
    </location>
</feature>
<feature type="transmembrane region" description="Helical" evidence="1">
    <location>
        <begin position="151"/>
        <end position="175"/>
    </location>
</feature>
<gene>
    <name evidence="2" type="ORF">FHX49_000426</name>
</gene>
<dbReference type="RefSeq" id="WP_165142210.1">
    <property type="nucleotide sequence ID" value="NZ_CP049255.1"/>
</dbReference>
<feature type="transmembrane region" description="Helical" evidence="1">
    <location>
        <begin position="100"/>
        <end position="119"/>
    </location>
</feature>
<evidence type="ECO:0000313" key="2">
    <source>
        <dbReference type="EMBL" id="MBB2974885.1"/>
    </source>
</evidence>
<dbReference type="AlphaFoldDB" id="A0A7W4V227"/>
<dbReference type="Proteomes" id="UP000529310">
    <property type="component" value="Unassembled WGS sequence"/>
</dbReference>
<feature type="transmembrane region" description="Helical" evidence="1">
    <location>
        <begin position="125"/>
        <end position="144"/>
    </location>
</feature>
<feature type="transmembrane region" description="Helical" evidence="1">
    <location>
        <begin position="60"/>
        <end position="79"/>
    </location>
</feature>
<keyword evidence="1" id="KW-1133">Transmembrane helix</keyword>
<protein>
    <submittedName>
        <fullName evidence="2">Uncharacterized protein</fullName>
    </submittedName>
</protein>
<reference evidence="2 3" key="1">
    <citation type="submission" date="2020-08" db="EMBL/GenBank/DDBJ databases">
        <title>Sequencing the genomes of 1000 actinobacteria strains.</title>
        <authorList>
            <person name="Klenk H.-P."/>
        </authorList>
    </citation>
    <scope>NUCLEOTIDE SEQUENCE [LARGE SCALE GENOMIC DNA]</scope>
    <source>
        <strain evidence="2 3">DSM 27099</strain>
    </source>
</reference>
<evidence type="ECO:0000313" key="3">
    <source>
        <dbReference type="Proteomes" id="UP000529310"/>
    </source>
</evidence>
<sequence length="176" mass="18980">MSASDRPSREPKPAKDARSFGRWFDSRFRSAPAVYGLIVFTAFITIASDHARDAWDMLDTAVGTLIVFFIAHVFAHTLTSHGEHGLWRAIRHGIAHASGMLYASIPTTLVLVVAGIQGASADNAYISSMWVAVAMLALLGYSAYAKRGAHVVVRLLGAAGTALLGLFIILLEYVIH</sequence>
<keyword evidence="1" id="KW-0472">Membrane</keyword>
<comment type="caution">
    <text evidence="2">The sequence shown here is derived from an EMBL/GenBank/DDBJ whole genome shotgun (WGS) entry which is preliminary data.</text>
</comment>
<accession>A0A7W4V227</accession>
<proteinExistence type="predicted"/>
<name>A0A7W4V227_9MICO</name>